<evidence type="ECO:0000313" key="1">
    <source>
        <dbReference type="EMBL" id="SBR04363.1"/>
    </source>
</evidence>
<name>A0A1A8J6Q1_NOTKU</name>
<dbReference type="EMBL" id="HAED01017918">
    <property type="protein sequence ID" value="SBR04363.1"/>
    <property type="molecule type" value="Transcribed_RNA"/>
</dbReference>
<accession>A0A1A8J6Q1</accession>
<proteinExistence type="predicted"/>
<sequence length="82" mass="9089">TETYFISSSRVMFEVEMALRDRHNQVGVDAGDKLSFVARRKGKKRPQELDDERSRAHLITTVAKLVSEGVSGGKTSTAVSFC</sequence>
<protein>
    <submittedName>
        <fullName evidence="1">Uncharacterized protein</fullName>
    </submittedName>
</protein>
<dbReference type="AlphaFoldDB" id="A0A1A8J6Q1"/>
<reference evidence="1" key="1">
    <citation type="submission" date="2016-05" db="EMBL/GenBank/DDBJ databases">
        <authorList>
            <person name="Lavstsen T."/>
            <person name="Jespersen J.S."/>
        </authorList>
    </citation>
    <scope>NUCLEOTIDE SEQUENCE</scope>
    <source>
        <tissue evidence="1">Brain</tissue>
    </source>
</reference>
<gene>
    <name evidence="1" type="primary">Nfu_g_1_016999</name>
</gene>
<feature type="non-terminal residue" evidence="1">
    <location>
        <position position="1"/>
    </location>
</feature>
<reference evidence="1" key="2">
    <citation type="submission" date="2016-06" db="EMBL/GenBank/DDBJ databases">
        <title>The genome of a short-lived fish provides insights into sex chromosome evolution and the genetic control of aging.</title>
        <authorList>
            <person name="Reichwald K."/>
            <person name="Felder M."/>
            <person name="Petzold A."/>
            <person name="Koch P."/>
            <person name="Groth M."/>
            <person name="Platzer M."/>
        </authorList>
    </citation>
    <scope>NUCLEOTIDE SEQUENCE</scope>
    <source>
        <tissue evidence="1">Brain</tissue>
    </source>
</reference>
<organism evidence="1">
    <name type="scientific">Nothobranchius kuhntae</name>
    <name type="common">Beira killifish</name>
    <dbReference type="NCBI Taxonomy" id="321403"/>
    <lineage>
        <taxon>Eukaryota</taxon>
        <taxon>Metazoa</taxon>
        <taxon>Chordata</taxon>
        <taxon>Craniata</taxon>
        <taxon>Vertebrata</taxon>
        <taxon>Euteleostomi</taxon>
        <taxon>Actinopterygii</taxon>
        <taxon>Neopterygii</taxon>
        <taxon>Teleostei</taxon>
        <taxon>Neoteleostei</taxon>
        <taxon>Acanthomorphata</taxon>
        <taxon>Ovalentaria</taxon>
        <taxon>Atherinomorphae</taxon>
        <taxon>Cyprinodontiformes</taxon>
        <taxon>Nothobranchiidae</taxon>
        <taxon>Nothobranchius</taxon>
    </lineage>
</organism>